<keyword evidence="1" id="KW-0863">Zinc-finger</keyword>
<feature type="domain" description="C3H1-type" evidence="3">
    <location>
        <begin position="65"/>
        <end position="95"/>
    </location>
</feature>
<evidence type="ECO:0000256" key="2">
    <source>
        <dbReference type="SAM" id="MobiDB-lite"/>
    </source>
</evidence>
<name>A0A8H6RMD4_9PEZI</name>
<dbReference type="AlphaFoldDB" id="A0A8H6RMD4"/>
<evidence type="ECO:0000313" key="5">
    <source>
        <dbReference type="Proteomes" id="UP000660729"/>
    </source>
</evidence>
<keyword evidence="1" id="KW-0862">Zinc</keyword>
<evidence type="ECO:0000313" key="4">
    <source>
        <dbReference type="EMBL" id="KAF7193592.1"/>
    </source>
</evidence>
<feature type="compositionally biased region" description="Polar residues" evidence="2">
    <location>
        <begin position="32"/>
        <end position="52"/>
    </location>
</feature>
<comment type="caution">
    <text evidence="4">The sequence shown here is derived from an EMBL/GenBank/DDBJ whole genome shotgun (WGS) entry which is preliminary data.</text>
</comment>
<dbReference type="InterPro" id="IPR000571">
    <property type="entry name" value="Znf_CCCH"/>
</dbReference>
<keyword evidence="1" id="KW-0479">Metal-binding</keyword>
<dbReference type="GO" id="GO:0008270">
    <property type="term" value="F:zinc ion binding"/>
    <property type="evidence" value="ECO:0007669"/>
    <property type="project" value="UniProtKB-KW"/>
</dbReference>
<accession>A0A8H6RMD4</accession>
<dbReference type="PROSITE" id="PS50103">
    <property type="entry name" value="ZF_C3H1"/>
    <property type="match status" value="1"/>
</dbReference>
<protein>
    <recommendedName>
        <fullName evidence="3">C3H1-type domain-containing protein</fullName>
    </recommendedName>
</protein>
<dbReference type="OrthoDB" id="4748970at2759"/>
<feature type="region of interest" description="Disordered" evidence="2">
    <location>
        <begin position="1"/>
        <end position="57"/>
    </location>
</feature>
<evidence type="ECO:0000259" key="3">
    <source>
        <dbReference type="PROSITE" id="PS50103"/>
    </source>
</evidence>
<evidence type="ECO:0000256" key="1">
    <source>
        <dbReference type="PROSITE-ProRule" id="PRU00723"/>
    </source>
</evidence>
<reference evidence="4" key="1">
    <citation type="submission" date="2020-04" db="EMBL/GenBank/DDBJ databases">
        <title>Draft genome resource of the tomato pathogen Pseudocercospora fuligena.</title>
        <authorList>
            <person name="Zaccaron A."/>
        </authorList>
    </citation>
    <scope>NUCLEOTIDE SEQUENCE</scope>
    <source>
        <strain evidence="4">PF001</strain>
    </source>
</reference>
<gene>
    <name evidence="4" type="ORF">HII31_05056</name>
</gene>
<dbReference type="EMBL" id="JABCIY010000079">
    <property type="protein sequence ID" value="KAF7193592.1"/>
    <property type="molecule type" value="Genomic_DNA"/>
</dbReference>
<organism evidence="4 5">
    <name type="scientific">Pseudocercospora fuligena</name>
    <dbReference type="NCBI Taxonomy" id="685502"/>
    <lineage>
        <taxon>Eukaryota</taxon>
        <taxon>Fungi</taxon>
        <taxon>Dikarya</taxon>
        <taxon>Ascomycota</taxon>
        <taxon>Pezizomycotina</taxon>
        <taxon>Dothideomycetes</taxon>
        <taxon>Dothideomycetidae</taxon>
        <taxon>Mycosphaerellales</taxon>
        <taxon>Mycosphaerellaceae</taxon>
        <taxon>Pseudocercospora</taxon>
    </lineage>
</organism>
<dbReference type="PROSITE" id="PS00028">
    <property type="entry name" value="ZINC_FINGER_C2H2_1"/>
    <property type="match status" value="1"/>
</dbReference>
<proteinExistence type="predicted"/>
<dbReference type="Proteomes" id="UP000660729">
    <property type="component" value="Unassembled WGS sequence"/>
</dbReference>
<feature type="zinc finger region" description="C3H1-type" evidence="1">
    <location>
        <begin position="65"/>
        <end position="95"/>
    </location>
</feature>
<keyword evidence="5" id="KW-1185">Reference proteome</keyword>
<sequence>MASASEHSSIPRRDSGTASRPTVNLCKAGKVQAQTDDLTDPHQQSAQTSVTKSVGLPAQDPHRLSLKWRTCKFWKHGKRCPREDATGCSFAHHLFPTIKWQGFDKPDNLERCPRGTDCRSYWLNCNQNHMQEGSELDLYRIHLREYIRDLPYTAITVVRCNACGTTFFNVEEMLNHLQTQHPESYDSYNALCPAPHIPEGSHDGSVDRG</sequence>
<dbReference type="InterPro" id="IPR013087">
    <property type="entry name" value="Znf_C2H2_type"/>
</dbReference>